<dbReference type="Proteomes" id="UP000054279">
    <property type="component" value="Unassembled WGS sequence"/>
</dbReference>
<accession>A0A0C9VCX6</accession>
<gene>
    <name evidence="1" type="ORF">M422DRAFT_47191</name>
</gene>
<dbReference type="HOGENOM" id="CLU_2110536_0_0_1"/>
<keyword evidence="2" id="KW-1185">Reference proteome</keyword>
<dbReference type="AlphaFoldDB" id="A0A0C9VCX6"/>
<dbReference type="EMBL" id="KN837115">
    <property type="protein sequence ID" value="KIJ44839.1"/>
    <property type="molecule type" value="Genomic_DNA"/>
</dbReference>
<organism evidence="1 2">
    <name type="scientific">Sphaerobolus stellatus (strain SS14)</name>
    <dbReference type="NCBI Taxonomy" id="990650"/>
    <lineage>
        <taxon>Eukaryota</taxon>
        <taxon>Fungi</taxon>
        <taxon>Dikarya</taxon>
        <taxon>Basidiomycota</taxon>
        <taxon>Agaricomycotina</taxon>
        <taxon>Agaricomycetes</taxon>
        <taxon>Phallomycetidae</taxon>
        <taxon>Geastrales</taxon>
        <taxon>Sphaerobolaceae</taxon>
        <taxon>Sphaerobolus</taxon>
    </lineage>
</organism>
<proteinExistence type="predicted"/>
<protein>
    <submittedName>
        <fullName evidence="1">Uncharacterized protein</fullName>
    </submittedName>
</protein>
<sequence>MYPRLQVAPARYVKFEQVMLRIVQKHSDIMRVCQYWKLAMERYLALWTRIYLRKGSKEELTGLHTWLNRSGTLLLDINISYFNLPKEAAWNEMSSSATHFPIYPMGPPGGLITYV</sequence>
<evidence type="ECO:0000313" key="2">
    <source>
        <dbReference type="Proteomes" id="UP000054279"/>
    </source>
</evidence>
<evidence type="ECO:0000313" key="1">
    <source>
        <dbReference type="EMBL" id="KIJ44839.1"/>
    </source>
</evidence>
<name>A0A0C9VCX6_SPHS4</name>
<reference evidence="1 2" key="1">
    <citation type="submission" date="2014-06" db="EMBL/GenBank/DDBJ databases">
        <title>Evolutionary Origins and Diversification of the Mycorrhizal Mutualists.</title>
        <authorList>
            <consortium name="DOE Joint Genome Institute"/>
            <consortium name="Mycorrhizal Genomics Consortium"/>
            <person name="Kohler A."/>
            <person name="Kuo A."/>
            <person name="Nagy L.G."/>
            <person name="Floudas D."/>
            <person name="Copeland A."/>
            <person name="Barry K.W."/>
            <person name="Cichocki N."/>
            <person name="Veneault-Fourrey C."/>
            <person name="LaButti K."/>
            <person name="Lindquist E.A."/>
            <person name="Lipzen A."/>
            <person name="Lundell T."/>
            <person name="Morin E."/>
            <person name="Murat C."/>
            <person name="Riley R."/>
            <person name="Ohm R."/>
            <person name="Sun H."/>
            <person name="Tunlid A."/>
            <person name="Henrissat B."/>
            <person name="Grigoriev I.V."/>
            <person name="Hibbett D.S."/>
            <person name="Martin F."/>
        </authorList>
    </citation>
    <scope>NUCLEOTIDE SEQUENCE [LARGE SCALE GENOMIC DNA]</scope>
    <source>
        <strain evidence="1 2">SS14</strain>
    </source>
</reference>